<dbReference type="GO" id="GO:0006979">
    <property type="term" value="P:response to oxidative stress"/>
    <property type="evidence" value="ECO:0007669"/>
    <property type="project" value="InterPro"/>
</dbReference>
<dbReference type="InterPro" id="IPR036249">
    <property type="entry name" value="Thioredoxin-like_sf"/>
</dbReference>
<dbReference type="PANTHER" id="PTHR11592">
    <property type="entry name" value="GLUTATHIONE PEROXIDASE"/>
    <property type="match status" value="1"/>
</dbReference>
<dbReference type="SUPFAM" id="SSF52833">
    <property type="entry name" value="Thioredoxin-like"/>
    <property type="match status" value="1"/>
</dbReference>
<dbReference type="OrthoDB" id="446890at2759"/>
<dbReference type="PIRSF" id="PIRSF000303">
    <property type="entry name" value="Glutathion_perox"/>
    <property type="match status" value="1"/>
</dbReference>
<dbReference type="GO" id="GO:0005576">
    <property type="term" value="C:extracellular region"/>
    <property type="evidence" value="ECO:0007669"/>
    <property type="project" value="UniProtKB-SubCell"/>
</dbReference>
<comment type="subcellular location">
    <subcellularLocation>
        <location evidence="1">Secreted</location>
    </subcellularLocation>
</comment>
<dbReference type="Gene3D" id="3.40.30.10">
    <property type="entry name" value="Glutaredoxin"/>
    <property type="match status" value="1"/>
</dbReference>
<name>A0A8S4PCF8_OWEFU</name>
<dbReference type="Proteomes" id="UP000749559">
    <property type="component" value="Unassembled WGS sequence"/>
</dbReference>
<evidence type="ECO:0000256" key="7">
    <source>
        <dbReference type="RuleBase" id="RU000499"/>
    </source>
</evidence>
<keyword evidence="4 7" id="KW-0575">Peroxidase</keyword>
<dbReference type="PANTHER" id="PTHR11592:SF88">
    <property type="entry name" value="GLUTATHIONE PEROXIDASE-RELATED"/>
    <property type="match status" value="1"/>
</dbReference>
<evidence type="ECO:0000256" key="4">
    <source>
        <dbReference type="ARBA" id="ARBA00022559"/>
    </source>
</evidence>
<keyword evidence="3" id="KW-0964">Secreted</keyword>
<evidence type="ECO:0000256" key="5">
    <source>
        <dbReference type="ARBA" id="ARBA00022729"/>
    </source>
</evidence>
<protein>
    <recommendedName>
        <fullName evidence="7">Glutathione peroxidase</fullName>
    </recommendedName>
</protein>
<proteinExistence type="inferred from homology"/>
<evidence type="ECO:0000256" key="3">
    <source>
        <dbReference type="ARBA" id="ARBA00022525"/>
    </source>
</evidence>
<keyword evidence="6 7" id="KW-0560">Oxidoreductase</keyword>
<comment type="similarity">
    <text evidence="2 7">Belongs to the glutathione peroxidase family.</text>
</comment>
<dbReference type="PROSITE" id="PS00763">
    <property type="entry name" value="GLUTATHIONE_PEROXID_2"/>
    <property type="match status" value="1"/>
</dbReference>
<dbReference type="GO" id="GO:0004602">
    <property type="term" value="F:glutathione peroxidase activity"/>
    <property type="evidence" value="ECO:0007669"/>
    <property type="project" value="TreeGrafter"/>
</dbReference>
<reference evidence="8" key="1">
    <citation type="submission" date="2022-03" db="EMBL/GenBank/DDBJ databases">
        <authorList>
            <person name="Martin C."/>
        </authorList>
    </citation>
    <scope>NUCLEOTIDE SEQUENCE</scope>
</reference>
<evidence type="ECO:0000256" key="2">
    <source>
        <dbReference type="ARBA" id="ARBA00006926"/>
    </source>
</evidence>
<dbReference type="AlphaFoldDB" id="A0A8S4PCF8"/>
<keyword evidence="9" id="KW-1185">Reference proteome</keyword>
<dbReference type="Pfam" id="PF00255">
    <property type="entry name" value="GSHPx"/>
    <property type="match status" value="1"/>
</dbReference>
<dbReference type="InterPro" id="IPR000889">
    <property type="entry name" value="Glutathione_peroxidase"/>
</dbReference>
<accession>A0A8S4PCF8</accession>
<organism evidence="8 9">
    <name type="scientific">Owenia fusiformis</name>
    <name type="common">Polychaete worm</name>
    <dbReference type="NCBI Taxonomy" id="6347"/>
    <lineage>
        <taxon>Eukaryota</taxon>
        <taxon>Metazoa</taxon>
        <taxon>Spiralia</taxon>
        <taxon>Lophotrochozoa</taxon>
        <taxon>Annelida</taxon>
        <taxon>Polychaeta</taxon>
        <taxon>Sedentaria</taxon>
        <taxon>Canalipalpata</taxon>
        <taxon>Sabellida</taxon>
        <taxon>Oweniida</taxon>
        <taxon>Oweniidae</taxon>
        <taxon>Owenia</taxon>
    </lineage>
</organism>
<sequence length="147" mass="16933">MNQMNELNFKFGKDLIILAFPCNQFGQQENANGLEILNTLTHVRPGNGFEPNFPIFDKIDVNGKNAHPIFKFLKQCLPFPSDDPISFVNDSKKITWDPVTRSDVAWNFEKFLIRPDGQPYKRYSKNTQTINITNDIKSLLKNPSRKS</sequence>
<evidence type="ECO:0000313" key="8">
    <source>
        <dbReference type="EMBL" id="CAH1791113.1"/>
    </source>
</evidence>
<evidence type="ECO:0000313" key="9">
    <source>
        <dbReference type="Proteomes" id="UP000749559"/>
    </source>
</evidence>
<gene>
    <name evidence="8" type="ORF">OFUS_LOCUS16235</name>
</gene>
<dbReference type="EMBL" id="CAIIXF020000008">
    <property type="protein sequence ID" value="CAH1791113.1"/>
    <property type="molecule type" value="Genomic_DNA"/>
</dbReference>
<comment type="caution">
    <text evidence="8">The sequence shown here is derived from an EMBL/GenBank/DDBJ whole genome shotgun (WGS) entry which is preliminary data.</text>
</comment>
<dbReference type="PROSITE" id="PS51355">
    <property type="entry name" value="GLUTATHIONE_PEROXID_3"/>
    <property type="match status" value="1"/>
</dbReference>
<dbReference type="PRINTS" id="PR01011">
    <property type="entry name" value="GLUTPROXDASE"/>
</dbReference>
<dbReference type="InterPro" id="IPR029760">
    <property type="entry name" value="GPX_CS"/>
</dbReference>
<evidence type="ECO:0000256" key="1">
    <source>
        <dbReference type="ARBA" id="ARBA00004613"/>
    </source>
</evidence>
<evidence type="ECO:0000256" key="6">
    <source>
        <dbReference type="ARBA" id="ARBA00023002"/>
    </source>
</evidence>
<keyword evidence="5" id="KW-0732">Signal</keyword>